<gene>
    <name evidence="2" type="ORF">J5O05_18505</name>
</gene>
<feature type="transmembrane region" description="Helical" evidence="1">
    <location>
        <begin position="166"/>
        <end position="187"/>
    </location>
</feature>
<name>A0A975DKM9_9GAMM</name>
<feature type="transmembrane region" description="Helical" evidence="1">
    <location>
        <begin position="77"/>
        <end position="97"/>
    </location>
</feature>
<evidence type="ECO:0000256" key="1">
    <source>
        <dbReference type="SAM" id="Phobius"/>
    </source>
</evidence>
<feature type="transmembrane region" description="Helical" evidence="1">
    <location>
        <begin position="139"/>
        <end position="157"/>
    </location>
</feature>
<reference evidence="2" key="1">
    <citation type="submission" date="2021-03" db="EMBL/GenBank/DDBJ databases">
        <title>Complete Genome of Pseudoalteromonas xiamenensis STKMTI.2, a new potential marine bacterium producing anti-Vibrio compounds.</title>
        <authorList>
            <person name="Handayani D.P."/>
            <person name="Isnansetyo A."/>
            <person name="Istiqomah I."/>
            <person name="Jumina J."/>
        </authorList>
    </citation>
    <scope>NUCLEOTIDE SEQUENCE</scope>
    <source>
        <strain evidence="2">STKMTI.2</strain>
        <plasmid evidence="2">unnamed5</plasmid>
    </source>
</reference>
<keyword evidence="1" id="KW-0812">Transmembrane</keyword>
<dbReference type="KEGG" id="pxi:J5O05_18505"/>
<evidence type="ECO:0000313" key="2">
    <source>
        <dbReference type="EMBL" id="QTH73485.1"/>
    </source>
</evidence>
<dbReference type="Proteomes" id="UP000664904">
    <property type="component" value="Plasmid unnamed5"/>
</dbReference>
<proteinExistence type="predicted"/>
<protein>
    <recommendedName>
        <fullName evidence="4">DUF4386 domain-containing protein</fullName>
    </recommendedName>
</protein>
<sequence length="238" mass="26277">MKKVTLSTILGGLLLVQMAGGVFLNFRFLGIFKSDIFTVEMSSLTTALGFATLMALMLSFINVVVGVIAAKRFQSQLPIFSLLVILVASLGLILTGVEYANLANYTAFIGDVQAKGLHELSESMEFIRRLIVSERNESHYLSLFFSSFSLFLFYALLYRATRIPKLLLAFAMTACLLQLIALGSTFFQGPVIVSIQLPLFITQVVMPVYFILYGFRANSNGIADDVKTNSVLNSHEEI</sequence>
<dbReference type="AlphaFoldDB" id="A0A975DKM9"/>
<feature type="transmembrane region" description="Helical" evidence="1">
    <location>
        <begin position="48"/>
        <end position="70"/>
    </location>
</feature>
<keyword evidence="1" id="KW-0472">Membrane</keyword>
<organism evidence="2 3">
    <name type="scientific">Pseudoalteromonas xiamenensis</name>
    <dbReference type="NCBI Taxonomy" id="882626"/>
    <lineage>
        <taxon>Bacteria</taxon>
        <taxon>Pseudomonadati</taxon>
        <taxon>Pseudomonadota</taxon>
        <taxon>Gammaproteobacteria</taxon>
        <taxon>Alteromonadales</taxon>
        <taxon>Pseudoalteromonadaceae</taxon>
        <taxon>Pseudoalteromonas</taxon>
    </lineage>
</organism>
<keyword evidence="1" id="KW-1133">Transmembrane helix</keyword>
<geneLocation type="plasmid" evidence="2 3">
    <name>unnamed5</name>
</geneLocation>
<accession>A0A975DKM9</accession>
<evidence type="ECO:0000313" key="3">
    <source>
        <dbReference type="Proteomes" id="UP000664904"/>
    </source>
</evidence>
<dbReference type="RefSeq" id="WP_208845097.1">
    <property type="nucleotide sequence ID" value="NZ_CP072135.1"/>
</dbReference>
<keyword evidence="2" id="KW-0614">Plasmid</keyword>
<keyword evidence="3" id="KW-1185">Reference proteome</keyword>
<dbReference type="EMBL" id="CP072135">
    <property type="protein sequence ID" value="QTH73485.1"/>
    <property type="molecule type" value="Genomic_DNA"/>
</dbReference>
<evidence type="ECO:0008006" key="4">
    <source>
        <dbReference type="Google" id="ProtNLM"/>
    </source>
</evidence>
<feature type="transmembrane region" description="Helical" evidence="1">
    <location>
        <begin position="193"/>
        <end position="212"/>
    </location>
</feature>